<proteinExistence type="predicted"/>
<organism evidence="1 2">
    <name type="scientific">Caenorhabditis bovis</name>
    <dbReference type="NCBI Taxonomy" id="2654633"/>
    <lineage>
        <taxon>Eukaryota</taxon>
        <taxon>Metazoa</taxon>
        <taxon>Ecdysozoa</taxon>
        <taxon>Nematoda</taxon>
        <taxon>Chromadorea</taxon>
        <taxon>Rhabditida</taxon>
        <taxon>Rhabditina</taxon>
        <taxon>Rhabditomorpha</taxon>
        <taxon>Rhabditoidea</taxon>
        <taxon>Rhabditidae</taxon>
        <taxon>Peloderinae</taxon>
        <taxon>Caenorhabditis</taxon>
    </lineage>
</organism>
<protein>
    <submittedName>
        <fullName evidence="1">Uncharacterized protein</fullName>
    </submittedName>
</protein>
<sequence>MFWNKKPQSTTEEFFPFVVPLQSWDVLFGSEYKNLNSTDFARSNKVAIDVEDQRDISDYYFINIVLRGEFANICGAVTEIVKLVNSSDTKKFGEKFRVYYPVTEIHAPYIINDQRLEKIQHKVKCESELVRFEKKLSTSIYVCFYGDILKLMKACLQLRDALIYYDKYQFEVDEEIRLEEARRKFIQKQNKRAAKIAQRRWHDVSKYYDAFIRLFIDQQVQSFNGRLAVTLKD</sequence>
<dbReference type="AlphaFoldDB" id="A0A8S1EFY2"/>
<keyword evidence="2" id="KW-1185">Reference proteome</keyword>
<dbReference type="EMBL" id="CADEPM010000002">
    <property type="protein sequence ID" value="CAB3401164.1"/>
    <property type="molecule type" value="Genomic_DNA"/>
</dbReference>
<name>A0A8S1EFY2_9PELO</name>
<dbReference type="Proteomes" id="UP000494206">
    <property type="component" value="Unassembled WGS sequence"/>
</dbReference>
<reference evidence="1 2" key="1">
    <citation type="submission" date="2020-04" db="EMBL/GenBank/DDBJ databases">
        <authorList>
            <person name="Laetsch R D."/>
            <person name="Stevens L."/>
            <person name="Kumar S."/>
            <person name="Blaxter L. M."/>
        </authorList>
    </citation>
    <scope>NUCLEOTIDE SEQUENCE [LARGE SCALE GENOMIC DNA]</scope>
</reference>
<evidence type="ECO:0000313" key="2">
    <source>
        <dbReference type="Proteomes" id="UP000494206"/>
    </source>
</evidence>
<comment type="caution">
    <text evidence="1">The sequence shown here is derived from an EMBL/GenBank/DDBJ whole genome shotgun (WGS) entry which is preliminary data.</text>
</comment>
<accession>A0A8S1EFY2</accession>
<gene>
    <name evidence="1" type="ORF">CBOVIS_LOCUS3954</name>
</gene>
<evidence type="ECO:0000313" key="1">
    <source>
        <dbReference type="EMBL" id="CAB3401164.1"/>
    </source>
</evidence>